<protein>
    <submittedName>
        <fullName evidence="2">Chorismate mutase</fullName>
        <ecNumber evidence="2">5.4.99.5</ecNumber>
    </submittedName>
</protein>
<dbReference type="Gene3D" id="1.20.59.10">
    <property type="entry name" value="Chorismate mutase"/>
    <property type="match status" value="1"/>
</dbReference>
<dbReference type="GO" id="GO:0046417">
    <property type="term" value="P:chorismate metabolic process"/>
    <property type="evidence" value="ECO:0007669"/>
    <property type="project" value="InterPro"/>
</dbReference>
<feature type="domain" description="Chorismate mutase" evidence="1">
    <location>
        <begin position="20"/>
        <end position="105"/>
    </location>
</feature>
<dbReference type="Pfam" id="PF01817">
    <property type="entry name" value="CM_2"/>
    <property type="match status" value="1"/>
</dbReference>
<dbReference type="Proteomes" id="UP000562984">
    <property type="component" value="Unassembled WGS sequence"/>
</dbReference>
<dbReference type="NCBIfam" id="NF005894">
    <property type="entry name" value="PRK07857.1"/>
    <property type="match status" value="1"/>
</dbReference>
<dbReference type="InterPro" id="IPR010958">
    <property type="entry name" value="Chorismate_mutase_highGC-bac"/>
</dbReference>
<dbReference type="InterPro" id="IPR002701">
    <property type="entry name" value="CM_II_prokaryot"/>
</dbReference>
<dbReference type="InterPro" id="IPR036263">
    <property type="entry name" value="Chorismate_II_sf"/>
</dbReference>
<organism evidence="2 3">
    <name type="scientific">Nakamurella aerolata</name>
    <dbReference type="NCBI Taxonomy" id="1656892"/>
    <lineage>
        <taxon>Bacteria</taxon>
        <taxon>Bacillati</taxon>
        <taxon>Actinomycetota</taxon>
        <taxon>Actinomycetes</taxon>
        <taxon>Nakamurellales</taxon>
        <taxon>Nakamurellaceae</taxon>
        <taxon>Nakamurella</taxon>
    </lineage>
</organism>
<sequence length="105" mass="11439">MRTRTLMDAEPAPLPQIEVPSDQAGIDELRVEIDAIDSELVRLIQRRTAISHAIGAARKAMGGPRVVYSREMAVLDKFRDLGPAGTDLGMMLLSMGRGQLGRPRG</sequence>
<dbReference type="NCBIfam" id="TIGR01808">
    <property type="entry name" value="CM_M_hiGC-arch"/>
    <property type="match status" value="1"/>
</dbReference>
<dbReference type="EMBL" id="JABEND010000004">
    <property type="protein sequence ID" value="NNG35924.1"/>
    <property type="molecule type" value="Genomic_DNA"/>
</dbReference>
<dbReference type="InterPro" id="IPR036979">
    <property type="entry name" value="CM_dom_sf"/>
</dbReference>
<evidence type="ECO:0000313" key="3">
    <source>
        <dbReference type="Proteomes" id="UP000562984"/>
    </source>
</evidence>
<dbReference type="SMART" id="SM00830">
    <property type="entry name" value="CM_2"/>
    <property type="match status" value="1"/>
</dbReference>
<dbReference type="AlphaFoldDB" id="A0A849A4K3"/>
<name>A0A849A4K3_9ACTN</name>
<dbReference type="GO" id="GO:0004106">
    <property type="term" value="F:chorismate mutase activity"/>
    <property type="evidence" value="ECO:0007669"/>
    <property type="project" value="UniProtKB-EC"/>
</dbReference>
<keyword evidence="2" id="KW-0413">Isomerase</keyword>
<reference evidence="2 3" key="1">
    <citation type="submission" date="2020-05" db="EMBL/GenBank/DDBJ databases">
        <title>Nakamurella sp. DB0629 isolated from air conditioner.</title>
        <authorList>
            <person name="Kim D.H."/>
            <person name="Kim D.-U."/>
        </authorList>
    </citation>
    <scope>NUCLEOTIDE SEQUENCE [LARGE SCALE GENOMIC DNA]</scope>
    <source>
        <strain evidence="2 3">DB0629</strain>
    </source>
</reference>
<dbReference type="SUPFAM" id="SSF48600">
    <property type="entry name" value="Chorismate mutase II"/>
    <property type="match status" value="1"/>
</dbReference>
<comment type="caution">
    <text evidence="2">The sequence shown here is derived from an EMBL/GenBank/DDBJ whole genome shotgun (WGS) entry which is preliminary data.</text>
</comment>
<accession>A0A849A4K3</accession>
<dbReference type="PROSITE" id="PS51168">
    <property type="entry name" value="CHORISMATE_MUT_2"/>
    <property type="match status" value="1"/>
</dbReference>
<evidence type="ECO:0000259" key="1">
    <source>
        <dbReference type="PROSITE" id="PS51168"/>
    </source>
</evidence>
<proteinExistence type="predicted"/>
<evidence type="ECO:0000313" key="2">
    <source>
        <dbReference type="EMBL" id="NNG35924.1"/>
    </source>
</evidence>
<keyword evidence="3" id="KW-1185">Reference proteome</keyword>
<dbReference type="RefSeq" id="WP_171199607.1">
    <property type="nucleotide sequence ID" value="NZ_JABEND010000004.1"/>
</dbReference>
<gene>
    <name evidence="2" type="ORF">HKD39_09410</name>
</gene>
<dbReference type="EC" id="5.4.99.5" evidence="2"/>